<comment type="caution">
    <text evidence="9">The sequence shown here is derived from an EMBL/GenBank/DDBJ whole genome shotgun (WGS) entry which is preliminary data.</text>
</comment>
<sequence length="143" mass="15504">MKNITIVYWSGTGNTQKMAMAVAEGAKEGGNSVNVVEVQDAVKEDVVKSDAIALGCPSMGCEVLEEEQMEPFVESLEGEDLKGKPMVLFGSYDWGDGQWMRDWDDRMGKLGVRLAAEGLTIQNTPDEDGLAQCRELGSKLASL</sequence>
<keyword evidence="6 7" id="KW-0249">Electron transport</keyword>
<dbReference type="GO" id="GO:0009055">
    <property type="term" value="F:electron transfer activity"/>
    <property type="evidence" value="ECO:0007669"/>
    <property type="project" value="UniProtKB-UniRule"/>
</dbReference>
<comment type="similarity">
    <text evidence="2 7">Belongs to the flavodoxin family.</text>
</comment>
<dbReference type="PANTHER" id="PTHR43717">
    <property type="entry name" value="ANAEROBIC NITRIC OXIDE REDUCTASE FLAVORUBREDOXIN"/>
    <property type="match status" value="1"/>
</dbReference>
<protein>
    <recommendedName>
        <fullName evidence="7">Flavodoxin</fullName>
    </recommendedName>
</protein>
<evidence type="ECO:0000313" key="9">
    <source>
        <dbReference type="EMBL" id="RCX18940.1"/>
    </source>
</evidence>
<evidence type="ECO:0000256" key="4">
    <source>
        <dbReference type="ARBA" id="ARBA00022630"/>
    </source>
</evidence>
<evidence type="ECO:0000256" key="6">
    <source>
        <dbReference type="ARBA" id="ARBA00022982"/>
    </source>
</evidence>
<comment type="cofactor">
    <cofactor evidence="1 7">
        <name>FMN</name>
        <dbReference type="ChEBI" id="CHEBI:58210"/>
    </cofactor>
</comment>
<reference evidence="9 10" key="1">
    <citation type="submission" date="2018-07" db="EMBL/GenBank/DDBJ databases">
        <title>Genomic Encyclopedia of Type Strains, Phase IV (KMG-IV): sequencing the most valuable type-strain genomes for metagenomic binning, comparative biology and taxonomic classification.</title>
        <authorList>
            <person name="Goeker M."/>
        </authorList>
    </citation>
    <scope>NUCLEOTIDE SEQUENCE [LARGE SCALE GENOMIC DNA]</scope>
    <source>
        <strain evidence="9 10">DSM 27016</strain>
    </source>
</reference>
<evidence type="ECO:0000259" key="8">
    <source>
        <dbReference type="PROSITE" id="PS50902"/>
    </source>
</evidence>
<dbReference type="NCBIfam" id="TIGR01753">
    <property type="entry name" value="flav_short"/>
    <property type="match status" value="1"/>
</dbReference>
<dbReference type="EMBL" id="QPJT01000004">
    <property type="protein sequence ID" value="RCX18940.1"/>
    <property type="molecule type" value="Genomic_DNA"/>
</dbReference>
<dbReference type="Proteomes" id="UP000253034">
    <property type="component" value="Unassembled WGS sequence"/>
</dbReference>
<gene>
    <name evidence="9" type="ORF">DFR58_104215</name>
</gene>
<name>A0A369BBM8_9FIRM</name>
<evidence type="ECO:0000313" key="10">
    <source>
        <dbReference type="Proteomes" id="UP000253034"/>
    </source>
</evidence>
<evidence type="ECO:0000256" key="7">
    <source>
        <dbReference type="RuleBase" id="RU367037"/>
    </source>
</evidence>
<feature type="domain" description="Flavodoxin-like" evidence="8">
    <location>
        <begin position="4"/>
        <end position="141"/>
    </location>
</feature>
<organism evidence="9 10">
    <name type="scientific">Anaerobacterium chartisolvens</name>
    <dbReference type="NCBI Taxonomy" id="1297424"/>
    <lineage>
        <taxon>Bacteria</taxon>
        <taxon>Bacillati</taxon>
        <taxon>Bacillota</taxon>
        <taxon>Clostridia</taxon>
        <taxon>Eubacteriales</taxon>
        <taxon>Oscillospiraceae</taxon>
        <taxon>Anaerobacterium</taxon>
    </lineage>
</organism>
<evidence type="ECO:0000256" key="1">
    <source>
        <dbReference type="ARBA" id="ARBA00001917"/>
    </source>
</evidence>
<comment type="function">
    <text evidence="7">Low-potential electron donor to a number of redox enzymes.</text>
</comment>
<dbReference type="Pfam" id="PF00258">
    <property type="entry name" value="Flavodoxin_1"/>
    <property type="match status" value="1"/>
</dbReference>
<keyword evidence="3 7" id="KW-0813">Transport</keyword>
<accession>A0A369BBM8</accession>
<keyword evidence="4 7" id="KW-0285">Flavoprotein</keyword>
<dbReference type="PROSITE" id="PS00201">
    <property type="entry name" value="FLAVODOXIN"/>
    <property type="match status" value="1"/>
</dbReference>
<dbReference type="Gene3D" id="3.40.50.360">
    <property type="match status" value="1"/>
</dbReference>
<dbReference type="InterPro" id="IPR008254">
    <property type="entry name" value="Flavodoxin/NO_synth"/>
</dbReference>
<dbReference type="InterPro" id="IPR010087">
    <property type="entry name" value="Flav_short"/>
</dbReference>
<dbReference type="AlphaFoldDB" id="A0A369BBM8"/>
<dbReference type="InterPro" id="IPR001226">
    <property type="entry name" value="Flavodoxin_CS"/>
</dbReference>
<dbReference type="SUPFAM" id="SSF52218">
    <property type="entry name" value="Flavoproteins"/>
    <property type="match status" value="1"/>
</dbReference>
<keyword evidence="10" id="KW-1185">Reference proteome</keyword>
<evidence type="ECO:0000256" key="5">
    <source>
        <dbReference type="ARBA" id="ARBA00022643"/>
    </source>
</evidence>
<proteinExistence type="inferred from homology"/>
<dbReference type="PANTHER" id="PTHR43717:SF1">
    <property type="entry name" value="ANAEROBIC NITRIC OXIDE REDUCTASE FLAVORUBREDOXIN"/>
    <property type="match status" value="1"/>
</dbReference>
<dbReference type="PROSITE" id="PS50902">
    <property type="entry name" value="FLAVODOXIN_LIKE"/>
    <property type="match status" value="1"/>
</dbReference>
<evidence type="ECO:0000256" key="3">
    <source>
        <dbReference type="ARBA" id="ARBA00022448"/>
    </source>
</evidence>
<dbReference type="OrthoDB" id="9790745at2"/>
<dbReference type="GO" id="GO:0010181">
    <property type="term" value="F:FMN binding"/>
    <property type="evidence" value="ECO:0007669"/>
    <property type="project" value="UniProtKB-UniRule"/>
</dbReference>
<evidence type="ECO:0000256" key="2">
    <source>
        <dbReference type="ARBA" id="ARBA00005267"/>
    </source>
</evidence>
<dbReference type="GO" id="GO:0016651">
    <property type="term" value="F:oxidoreductase activity, acting on NAD(P)H"/>
    <property type="evidence" value="ECO:0007669"/>
    <property type="project" value="UniProtKB-ARBA"/>
</dbReference>
<dbReference type="RefSeq" id="WP_114296777.1">
    <property type="nucleotide sequence ID" value="NZ_QPJT01000004.1"/>
</dbReference>
<dbReference type="InterPro" id="IPR029039">
    <property type="entry name" value="Flavoprotein-like_sf"/>
</dbReference>
<keyword evidence="5 7" id="KW-0288">FMN</keyword>